<feature type="transmembrane region" description="Helical" evidence="8">
    <location>
        <begin position="412"/>
        <end position="439"/>
    </location>
</feature>
<feature type="domain" description="Major facilitator superfamily (MFS) profile" evidence="9">
    <location>
        <begin position="38"/>
        <end position="508"/>
    </location>
</feature>
<dbReference type="GO" id="GO:0016020">
    <property type="term" value="C:membrane"/>
    <property type="evidence" value="ECO:0007669"/>
    <property type="project" value="UniProtKB-SubCell"/>
</dbReference>
<reference evidence="10 11" key="1">
    <citation type="submission" date="2023-08" db="EMBL/GenBank/DDBJ databases">
        <title>Black Yeasts Isolated from many extreme environments.</title>
        <authorList>
            <person name="Coleine C."/>
            <person name="Stajich J.E."/>
            <person name="Selbmann L."/>
        </authorList>
    </citation>
    <scope>NUCLEOTIDE SEQUENCE [LARGE SCALE GENOMIC DNA]</scope>
    <source>
        <strain evidence="10 11">CCFEE 5792</strain>
    </source>
</reference>
<dbReference type="InterPro" id="IPR036259">
    <property type="entry name" value="MFS_trans_sf"/>
</dbReference>
<name>A0AAV9MZC6_9EURO</name>
<dbReference type="InterPro" id="IPR005828">
    <property type="entry name" value="MFS_sugar_transport-like"/>
</dbReference>
<accession>A0AAV9MZC6</accession>
<dbReference type="PROSITE" id="PS00216">
    <property type="entry name" value="SUGAR_TRANSPORT_1"/>
    <property type="match status" value="2"/>
</dbReference>
<gene>
    <name evidence="10" type="ORF">LTR84_006965</name>
</gene>
<feature type="transmembrane region" description="Helical" evidence="8">
    <location>
        <begin position="486"/>
        <end position="504"/>
    </location>
</feature>
<keyword evidence="6 8" id="KW-0472">Membrane</keyword>
<evidence type="ECO:0000313" key="10">
    <source>
        <dbReference type="EMBL" id="KAK5047023.1"/>
    </source>
</evidence>
<dbReference type="EMBL" id="JAVRRD010000027">
    <property type="protein sequence ID" value="KAK5047023.1"/>
    <property type="molecule type" value="Genomic_DNA"/>
</dbReference>
<keyword evidence="3 7" id="KW-0813">Transport</keyword>
<dbReference type="InterPro" id="IPR020846">
    <property type="entry name" value="MFS_dom"/>
</dbReference>
<evidence type="ECO:0000256" key="2">
    <source>
        <dbReference type="ARBA" id="ARBA00010992"/>
    </source>
</evidence>
<dbReference type="PRINTS" id="PR00171">
    <property type="entry name" value="SUGRTRNSPORT"/>
</dbReference>
<keyword evidence="11" id="KW-1185">Reference proteome</keyword>
<organism evidence="10 11">
    <name type="scientific">Exophiala bonariae</name>
    <dbReference type="NCBI Taxonomy" id="1690606"/>
    <lineage>
        <taxon>Eukaryota</taxon>
        <taxon>Fungi</taxon>
        <taxon>Dikarya</taxon>
        <taxon>Ascomycota</taxon>
        <taxon>Pezizomycotina</taxon>
        <taxon>Eurotiomycetes</taxon>
        <taxon>Chaetothyriomycetidae</taxon>
        <taxon>Chaetothyriales</taxon>
        <taxon>Herpotrichiellaceae</taxon>
        <taxon>Exophiala</taxon>
    </lineage>
</organism>
<evidence type="ECO:0000256" key="7">
    <source>
        <dbReference type="RuleBase" id="RU003346"/>
    </source>
</evidence>
<dbReference type="InterPro" id="IPR050360">
    <property type="entry name" value="MFS_Sugar_Transporters"/>
</dbReference>
<comment type="caution">
    <text evidence="10">The sequence shown here is derived from an EMBL/GenBank/DDBJ whole genome shotgun (WGS) entry which is preliminary data.</text>
</comment>
<evidence type="ECO:0000259" key="9">
    <source>
        <dbReference type="PROSITE" id="PS50850"/>
    </source>
</evidence>
<proteinExistence type="inferred from homology"/>
<dbReference type="AlphaFoldDB" id="A0AAV9MZC6"/>
<keyword evidence="5 8" id="KW-1133">Transmembrane helix</keyword>
<dbReference type="CDD" id="cd17356">
    <property type="entry name" value="MFS_HXT"/>
    <property type="match status" value="1"/>
</dbReference>
<feature type="transmembrane region" description="Helical" evidence="8">
    <location>
        <begin position="84"/>
        <end position="104"/>
    </location>
</feature>
<dbReference type="GO" id="GO:0005351">
    <property type="term" value="F:carbohydrate:proton symporter activity"/>
    <property type="evidence" value="ECO:0007669"/>
    <property type="project" value="TreeGrafter"/>
</dbReference>
<dbReference type="Pfam" id="PF00083">
    <property type="entry name" value="Sugar_tr"/>
    <property type="match status" value="1"/>
</dbReference>
<feature type="transmembrane region" description="Helical" evidence="8">
    <location>
        <begin position="206"/>
        <end position="225"/>
    </location>
</feature>
<dbReference type="RefSeq" id="XP_064702590.1">
    <property type="nucleotide sequence ID" value="XM_064850521.1"/>
</dbReference>
<feature type="transmembrane region" description="Helical" evidence="8">
    <location>
        <begin position="35"/>
        <end position="51"/>
    </location>
</feature>
<feature type="transmembrane region" description="Helical" evidence="8">
    <location>
        <begin position="451"/>
        <end position="474"/>
    </location>
</feature>
<dbReference type="GeneID" id="89975133"/>
<feature type="transmembrane region" description="Helical" evidence="8">
    <location>
        <begin position="111"/>
        <end position="129"/>
    </location>
</feature>
<dbReference type="Proteomes" id="UP001358417">
    <property type="component" value="Unassembled WGS sequence"/>
</dbReference>
<comment type="similarity">
    <text evidence="2 7">Belongs to the major facilitator superfamily. Sugar transporter (TC 2.A.1.1) family.</text>
</comment>
<sequence>MATKETTPRASRSNSVALRTTEDVNAIEAPVTWKAYLICAFASFGGIFFGYDSGYINGVNGSSIFIHAVEGPDATKLSSSHQSLIVSILSAGTFFGAIIAGDLADMFGRKWIIIMGCIIYTIGVVIQMITGIGDALGVIVAGRLIAGLGVGFESAIVILYMSEICPRKVRGALVAGYQFCITIGIMLASIVVYATEKRSDTGAYRIPIAIQFAWAIILGGGLLFLPDSPRYFVKKGRLEDATIALSKLRGQPRESEYIQVELSEIVANEEYERALIPDAGWLQSWMNCFKGGLWNGKSNLRRTILGTSLQMMQQWTGVNFIFYYSTPFLQSTGAISNTFLISLIFTLVNVCSTPISFYTVEKWGRRTILLWGALGMLICQFLVAIIGVTVGFNHTHPDPDDATKSLANNISAVNAQIAFIAIFIFFFASTWGPGAWIVIGEIFPLPIRSRGVGLSTASNWLWNTIIAVITPYMVGEEHGNLKSSVFFIWGGLCTAAFVYTYFLVPETKGLTLEQVDKMFEETTPRTSAKWKPTKTFASTLARDGILEKEIIEATERRGSAF</sequence>
<dbReference type="FunFam" id="1.20.1250.20:FF:000180">
    <property type="entry name" value="MFS monosaccharide transporter"/>
    <property type="match status" value="1"/>
</dbReference>
<evidence type="ECO:0000256" key="8">
    <source>
        <dbReference type="SAM" id="Phobius"/>
    </source>
</evidence>
<evidence type="ECO:0000256" key="4">
    <source>
        <dbReference type="ARBA" id="ARBA00022692"/>
    </source>
</evidence>
<dbReference type="PANTHER" id="PTHR48022:SF6">
    <property type="entry name" value="MSTA PROTEIN-RELATED"/>
    <property type="match status" value="1"/>
</dbReference>
<feature type="transmembrane region" description="Helical" evidence="8">
    <location>
        <begin position="338"/>
        <end position="357"/>
    </location>
</feature>
<evidence type="ECO:0000256" key="5">
    <source>
        <dbReference type="ARBA" id="ARBA00022989"/>
    </source>
</evidence>
<dbReference type="InterPro" id="IPR005829">
    <property type="entry name" value="Sugar_transporter_CS"/>
</dbReference>
<evidence type="ECO:0000256" key="3">
    <source>
        <dbReference type="ARBA" id="ARBA00022448"/>
    </source>
</evidence>
<evidence type="ECO:0000313" key="11">
    <source>
        <dbReference type="Proteomes" id="UP001358417"/>
    </source>
</evidence>
<dbReference type="Gene3D" id="1.20.1250.20">
    <property type="entry name" value="MFS general substrate transporter like domains"/>
    <property type="match status" value="1"/>
</dbReference>
<feature type="transmembrane region" description="Helical" evidence="8">
    <location>
        <begin position="172"/>
        <end position="194"/>
    </location>
</feature>
<dbReference type="NCBIfam" id="TIGR00879">
    <property type="entry name" value="SP"/>
    <property type="match status" value="1"/>
</dbReference>
<dbReference type="PANTHER" id="PTHR48022">
    <property type="entry name" value="PLASTIDIC GLUCOSE TRANSPORTER 4"/>
    <property type="match status" value="1"/>
</dbReference>
<feature type="transmembrane region" description="Helical" evidence="8">
    <location>
        <begin position="369"/>
        <end position="392"/>
    </location>
</feature>
<evidence type="ECO:0000256" key="6">
    <source>
        <dbReference type="ARBA" id="ARBA00023136"/>
    </source>
</evidence>
<dbReference type="InterPro" id="IPR003663">
    <property type="entry name" value="Sugar/inositol_transpt"/>
</dbReference>
<comment type="subcellular location">
    <subcellularLocation>
        <location evidence="1">Membrane</location>
        <topology evidence="1">Multi-pass membrane protein</topology>
    </subcellularLocation>
</comment>
<feature type="transmembrane region" description="Helical" evidence="8">
    <location>
        <begin position="135"/>
        <end position="160"/>
    </location>
</feature>
<dbReference type="SUPFAM" id="SSF103473">
    <property type="entry name" value="MFS general substrate transporter"/>
    <property type="match status" value="1"/>
</dbReference>
<keyword evidence="4 8" id="KW-0812">Transmembrane</keyword>
<protein>
    <recommendedName>
        <fullName evidence="9">Major facilitator superfamily (MFS) profile domain-containing protein</fullName>
    </recommendedName>
</protein>
<dbReference type="PROSITE" id="PS00217">
    <property type="entry name" value="SUGAR_TRANSPORT_2"/>
    <property type="match status" value="1"/>
</dbReference>
<dbReference type="PROSITE" id="PS50850">
    <property type="entry name" value="MFS"/>
    <property type="match status" value="1"/>
</dbReference>
<feature type="transmembrane region" description="Helical" evidence="8">
    <location>
        <begin position="304"/>
        <end position="326"/>
    </location>
</feature>
<evidence type="ECO:0000256" key="1">
    <source>
        <dbReference type="ARBA" id="ARBA00004141"/>
    </source>
</evidence>